<keyword evidence="4 7" id="KW-0238">DNA-binding</keyword>
<feature type="domain" description="OmpR/PhoB-type" evidence="9">
    <location>
        <begin position="125"/>
        <end position="223"/>
    </location>
</feature>
<keyword evidence="5" id="KW-0804">Transcription</keyword>
<dbReference type="Pfam" id="PF00486">
    <property type="entry name" value="Trans_reg_C"/>
    <property type="match status" value="1"/>
</dbReference>
<evidence type="ECO:0000256" key="4">
    <source>
        <dbReference type="ARBA" id="ARBA00023125"/>
    </source>
</evidence>
<dbReference type="InterPro" id="IPR016032">
    <property type="entry name" value="Sig_transdc_resp-reg_C-effctor"/>
</dbReference>
<dbReference type="PANTHER" id="PTHR48111">
    <property type="entry name" value="REGULATOR OF RPOS"/>
    <property type="match status" value="1"/>
</dbReference>
<keyword evidence="11" id="KW-1185">Reference proteome</keyword>
<evidence type="ECO:0000256" key="2">
    <source>
        <dbReference type="ARBA" id="ARBA00023012"/>
    </source>
</evidence>
<evidence type="ECO:0000313" key="10">
    <source>
        <dbReference type="EMBL" id="OWJ60836.1"/>
    </source>
</evidence>
<feature type="modified residue" description="4-aspartylphosphate" evidence="6">
    <location>
        <position position="51"/>
    </location>
</feature>
<keyword evidence="3" id="KW-0805">Transcription regulation</keyword>
<sequence length="225" mass="24516">MRILLIEDDADTAAYVADGLTANGHAVEAVDEGPRGFLAAASGAFDLLVIDRMVPKLDGLALVRRLRAAEVGTPVLFLTAMGEMEDRVAGLEAGGDDYLPKPFALPELLARIEALGRRARQGTAETVLRCGDVEMDLLRRAVTRAGDPVELQPREFQLLEYLLRNAGHVVTKTMLLENVWHLRFDPNTNVVEAHMSRLRSKLQRPGAGELITTIRGAGYRLGPPA</sequence>
<dbReference type="OrthoDB" id="9802426at2"/>
<dbReference type="InterPro" id="IPR039420">
    <property type="entry name" value="WalR-like"/>
</dbReference>
<dbReference type="GO" id="GO:0005829">
    <property type="term" value="C:cytosol"/>
    <property type="evidence" value="ECO:0007669"/>
    <property type="project" value="TreeGrafter"/>
</dbReference>
<evidence type="ECO:0000313" key="11">
    <source>
        <dbReference type="Proteomes" id="UP000196655"/>
    </source>
</evidence>
<dbReference type="InterPro" id="IPR011006">
    <property type="entry name" value="CheY-like_superfamily"/>
</dbReference>
<gene>
    <name evidence="10" type="ORF">BWR60_31580</name>
</gene>
<dbReference type="PROSITE" id="PS51755">
    <property type="entry name" value="OMPR_PHOB"/>
    <property type="match status" value="1"/>
</dbReference>
<evidence type="ECO:0000256" key="3">
    <source>
        <dbReference type="ARBA" id="ARBA00023015"/>
    </source>
</evidence>
<dbReference type="GO" id="GO:0000156">
    <property type="term" value="F:phosphorelay response regulator activity"/>
    <property type="evidence" value="ECO:0007669"/>
    <property type="project" value="TreeGrafter"/>
</dbReference>
<dbReference type="Pfam" id="PF00072">
    <property type="entry name" value="Response_reg"/>
    <property type="match status" value="1"/>
</dbReference>
<evidence type="ECO:0000259" key="9">
    <source>
        <dbReference type="PROSITE" id="PS51755"/>
    </source>
</evidence>
<dbReference type="FunFam" id="1.10.10.10:FF:000005">
    <property type="entry name" value="Two-component system response regulator"/>
    <property type="match status" value="1"/>
</dbReference>
<dbReference type="SMART" id="SM00862">
    <property type="entry name" value="Trans_reg_C"/>
    <property type="match status" value="1"/>
</dbReference>
<keyword evidence="2" id="KW-0902">Two-component regulatory system</keyword>
<dbReference type="GO" id="GO:0032993">
    <property type="term" value="C:protein-DNA complex"/>
    <property type="evidence" value="ECO:0007669"/>
    <property type="project" value="TreeGrafter"/>
</dbReference>
<name>A0A211Z6H6_9PROT</name>
<dbReference type="Gene3D" id="3.40.50.2300">
    <property type="match status" value="1"/>
</dbReference>
<comment type="caution">
    <text evidence="10">The sequence shown here is derived from an EMBL/GenBank/DDBJ whole genome shotgun (WGS) entry which is preliminary data.</text>
</comment>
<evidence type="ECO:0000256" key="6">
    <source>
        <dbReference type="PROSITE-ProRule" id="PRU00169"/>
    </source>
</evidence>
<dbReference type="AlphaFoldDB" id="A0A211Z6H6"/>
<dbReference type="Gene3D" id="1.10.10.10">
    <property type="entry name" value="Winged helix-like DNA-binding domain superfamily/Winged helix DNA-binding domain"/>
    <property type="match status" value="1"/>
</dbReference>
<dbReference type="InterPro" id="IPR001867">
    <property type="entry name" value="OmpR/PhoB-type_DNA-bd"/>
</dbReference>
<evidence type="ECO:0000256" key="7">
    <source>
        <dbReference type="PROSITE-ProRule" id="PRU01091"/>
    </source>
</evidence>
<proteinExistence type="predicted"/>
<dbReference type="SUPFAM" id="SSF46894">
    <property type="entry name" value="C-terminal effector domain of the bipartite response regulators"/>
    <property type="match status" value="1"/>
</dbReference>
<dbReference type="Gene3D" id="6.10.250.690">
    <property type="match status" value="1"/>
</dbReference>
<dbReference type="EMBL" id="NHON01000109">
    <property type="protein sequence ID" value="OWJ60836.1"/>
    <property type="molecule type" value="Genomic_DNA"/>
</dbReference>
<feature type="domain" description="Response regulatory" evidence="8">
    <location>
        <begin position="2"/>
        <end position="116"/>
    </location>
</feature>
<dbReference type="PROSITE" id="PS50110">
    <property type="entry name" value="RESPONSE_REGULATORY"/>
    <property type="match status" value="1"/>
</dbReference>
<dbReference type="SMART" id="SM00448">
    <property type="entry name" value="REC"/>
    <property type="match status" value="1"/>
</dbReference>
<dbReference type="Proteomes" id="UP000196655">
    <property type="component" value="Unassembled WGS sequence"/>
</dbReference>
<dbReference type="InterPro" id="IPR001789">
    <property type="entry name" value="Sig_transdc_resp-reg_receiver"/>
</dbReference>
<reference evidence="11" key="1">
    <citation type="submission" date="2017-05" db="EMBL/GenBank/DDBJ databases">
        <authorList>
            <person name="Macchi M."/>
            <person name="Festa S."/>
            <person name="Coppotelli B.M."/>
            <person name="Morelli I.S."/>
        </authorList>
    </citation>
    <scope>NUCLEOTIDE SEQUENCE [LARGE SCALE GENOMIC DNA]</scope>
    <source>
        <strain evidence="11">I</strain>
    </source>
</reference>
<accession>A0A211Z6H6</accession>
<dbReference type="GO" id="GO:0006355">
    <property type="term" value="P:regulation of DNA-templated transcription"/>
    <property type="evidence" value="ECO:0007669"/>
    <property type="project" value="InterPro"/>
</dbReference>
<dbReference type="InterPro" id="IPR036388">
    <property type="entry name" value="WH-like_DNA-bd_sf"/>
</dbReference>
<dbReference type="PANTHER" id="PTHR48111:SF76">
    <property type="entry name" value="TWO-COMPONENT RESPONSE REGULATOR"/>
    <property type="match status" value="1"/>
</dbReference>
<dbReference type="GO" id="GO:0000976">
    <property type="term" value="F:transcription cis-regulatory region binding"/>
    <property type="evidence" value="ECO:0007669"/>
    <property type="project" value="TreeGrafter"/>
</dbReference>
<evidence type="ECO:0000256" key="1">
    <source>
        <dbReference type="ARBA" id="ARBA00022553"/>
    </source>
</evidence>
<dbReference type="RefSeq" id="WP_088156541.1">
    <property type="nucleotide sequence ID" value="NZ_NHON01000109.1"/>
</dbReference>
<feature type="DNA-binding region" description="OmpR/PhoB-type" evidence="7">
    <location>
        <begin position="125"/>
        <end position="223"/>
    </location>
</feature>
<organism evidence="10 11">
    <name type="scientific">Inquilinus limosus</name>
    <dbReference type="NCBI Taxonomy" id="171674"/>
    <lineage>
        <taxon>Bacteria</taxon>
        <taxon>Pseudomonadati</taxon>
        <taxon>Pseudomonadota</taxon>
        <taxon>Alphaproteobacteria</taxon>
        <taxon>Rhodospirillales</taxon>
        <taxon>Rhodospirillaceae</taxon>
        <taxon>Inquilinus</taxon>
    </lineage>
</organism>
<evidence type="ECO:0000259" key="8">
    <source>
        <dbReference type="PROSITE" id="PS50110"/>
    </source>
</evidence>
<evidence type="ECO:0000256" key="5">
    <source>
        <dbReference type="ARBA" id="ARBA00023163"/>
    </source>
</evidence>
<keyword evidence="1 6" id="KW-0597">Phosphoprotein</keyword>
<dbReference type="SUPFAM" id="SSF52172">
    <property type="entry name" value="CheY-like"/>
    <property type="match status" value="1"/>
</dbReference>
<protein>
    <submittedName>
        <fullName evidence="10">DNA-binding response regulator</fullName>
    </submittedName>
</protein>
<dbReference type="CDD" id="cd00383">
    <property type="entry name" value="trans_reg_C"/>
    <property type="match status" value="1"/>
</dbReference>